<reference evidence="3 4" key="1">
    <citation type="submission" date="2018-05" db="EMBL/GenBank/DDBJ databases">
        <title>Genomic Encyclopedia of Type Strains, Phase IV (KMG-V): Genome sequencing to study the core and pangenomes of soil and plant-associated prokaryotes.</title>
        <authorList>
            <person name="Whitman W."/>
        </authorList>
    </citation>
    <scope>NUCLEOTIDE SEQUENCE [LARGE SCALE GENOMIC DNA]</scope>
    <source>
        <strain evidence="3 4">SCZa-39</strain>
    </source>
</reference>
<dbReference type="PANTHER" id="PTHR31956:SF1">
    <property type="entry name" value="NON-SPECIFIC PHOSPHOLIPASE C1"/>
    <property type="match status" value="1"/>
</dbReference>
<dbReference type="Proteomes" id="UP000245712">
    <property type="component" value="Unassembled WGS sequence"/>
</dbReference>
<dbReference type="SUPFAM" id="SSF53649">
    <property type="entry name" value="Alkaline phosphatase-like"/>
    <property type="match status" value="1"/>
</dbReference>
<dbReference type="Gene3D" id="3.40.720.10">
    <property type="entry name" value="Alkaline Phosphatase, subunit A"/>
    <property type="match status" value="2"/>
</dbReference>
<keyword evidence="2" id="KW-0732">Signal</keyword>
<evidence type="ECO:0000313" key="3">
    <source>
        <dbReference type="EMBL" id="PVX79939.1"/>
    </source>
</evidence>
<name>A0ABX5KKA1_9BURK</name>
<feature type="signal peptide" evidence="2">
    <location>
        <begin position="1"/>
        <end position="18"/>
    </location>
</feature>
<organism evidence="3 4">
    <name type="scientific">Paraburkholderia unamae</name>
    <dbReference type="NCBI Taxonomy" id="219649"/>
    <lineage>
        <taxon>Bacteria</taxon>
        <taxon>Pseudomonadati</taxon>
        <taxon>Pseudomonadota</taxon>
        <taxon>Betaproteobacteria</taxon>
        <taxon>Burkholderiales</taxon>
        <taxon>Burkholderiaceae</taxon>
        <taxon>Paraburkholderia</taxon>
    </lineage>
</organism>
<dbReference type="PROSITE" id="PS51257">
    <property type="entry name" value="PROKAR_LIPOPROTEIN"/>
    <property type="match status" value="1"/>
</dbReference>
<gene>
    <name evidence="3" type="ORF">C7402_112126</name>
</gene>
<evidence type="ECO:0000256" key="1">
    <source>
        <dbReference type="ARBA" id="ARBA00022801"/>
    </source>
</evidence>
<comment type="caution">
    <text evidence="3">The sequence shown here is derived from an EMBL/GenBank/DDBJ whole genome shotgun (WGS) entry which is preliminary data.</text>
</comment>
<dbReference type="EMBL" id="QEOB01000012">
    <property type="protein sequence ID" value="PVX79939.1"/>
    <property type="molecule type" value="Genomic_DNA"/>
</dbReference>
<dbReference type="RefSeq" id="WP_116612491.1">
    <property type="nucleotide sequence ID" value="NZ_CAJZAT010000159.1"/>
</dbReference>
<dbReference type="Pfam" id="PF04185">
    <property type="entry name" value="Phosphoesterase"/>
    <property type="match status" value="1"/>
</dbReference>
<accession>A0ABX5KKA1</accession>
<protein>
    <submittedName>
        <fullName evidence="3">Phospholipase C</fullName>
    </submittedName>
</protein>
<keyword evidence="1" id="KW-0378">Hydrolase</keyword>
<dbReference type="PANTHER" id="PTHR31956">
    <property type="entry name" value="NON-SPECIFIC PHOSPHOLIPASE C4-RELATED"/>
    <property type="match status" value="1"/>
</dbReference>
<feature type="chain" id="PRO_5046286210" evidence="2">
    <location>
        <begin position="19"/>
        <end position="882"/>
    </location>
</feature>
<dbReference type="InterPro" id="IPR017850">
    <property type="entry name" value="Alkaline_phosphatase_core_sf"/>
</dbReference>
<dbReference type="InterPro" id="IPR007312">
    <property type="entry name" value="Phosphoesterase"/>
</dbReference>
<proteinExistence type="predicted"/>
<evidence type="ECO:0000313" key="4">
    <source>
        <dbReference type="Proteomes" id="UP000245712"/>
    </source>
</evidence>
<evidence type="ECO:0000256" key="2">
    <source>
        <dbReference type="SAM" id="SignalP"/>
    </source>
</evidence>
<keyword evidence="4" id="KW-1185">Reference proteome</keyword>
<sequence>MNKRALTLASRLAFTGLAASLAACGSSNDDTSHLQISGVAGQGAPVVGVPVTVTDRSGAVTQSAVTDSSGQFSVAVSGRAPFVLTVPVTDTDGTPTVLSSVIDPAAQGGTQALNVNLNPLTSLITQRALGAALTSAPSGSQIASANVSATGIAQAVSAVDTVLQPLFTAMQVPAALVADPIGSATYQANSSNALDSLFDVTRFTVHSATVGVGNNNGAPAQNSATYQSLQLPLTGAMPAPLSSGPVAAALALSQGPTTTPIQHLIVIVGENQTFDGLFGAYAPPSGQTVKNLLSEGIINADGSPGPNFALAAQNQATAPSAYTLNPARSSAYKSLPSPENTGMLTLNNLPAYIGTVAQGKTPTVAPSSYLYGAADQDFPVTLPNGPFQITKSTASASLVNYSQPSTTLVGTSATNANYTMLSTLYSSLGLVATTGDPVHRFFQMWQQTGGDNSKLDLYTWVASTAGQGGDTVENVPGGPQVSPTNPGQGGELMGFMNMSAGDAPYLKSLAQQYALSDNYHQAVMGGTGMNFFSIATGDLPWFNSSGAIATPPANQIENPEPLSGTTNFYTQDGYQGGSWVNCSDSTQPGVGAILGFLSSKHVASNCDAGKYYLVNNYNPGYDLSGNTQPIGANNYNYPPQTVPTIAEALSAKGLAWGWFTTARDTADVQSQASSLSSSLTGSTALASSLAGLLQQAEYNNIGDPLVGSQKVMTSSLKNNLQDLTAFMTAVQSGNLPAVSFVVPPNTFSGHPGFSSPAAYEQWLSQVITAVSASKQWSNTAILVTTDEGGGHFDTGPIQPLDFFGDGPRIPMLVISPYARKGAVDHTYSDHASILKFIERNWRLTSLSSRSRDRLPNPSMQSASYVPVNGTPAIGDLMSMFAF</sequence>